<proteinExistence type="predicted"/>
<sequence length="55" mass="6297">MANLHIMFFESAKDPRSLSSEDFAGLGDEKGGHWEHTRDRDRSTPVPRTHRSCRA</sequence>
<evidence type="ECO:0000313" key="2">
    <source>
        <dbReference type="EMBL" id="EXA28445.1"/>
    </source>
</evidence>
<feature type="compositionally biased region" description="Basic and acidic residues" evidence="1">
    <location>
        <begin position="27"/>
        <end position="43"/>
    </location>
</feature>
<dbReference type="HOGENOM" id="CLU_3032404_0_0_1"/>
<dbReference type="AlphaFoldDB" id="W9NKP1"/>
<feature type="region of interest" description="Disordered" evidence="1">
    <location>
        <begin position="17"/>
        <end position="55"/>
    </location>
</feature>
<dbReference type="Proteomes" id="UP000030751">
    <property type="component" value="Unassembled WGS sequence"/>
</dbReference>
<accession>W9NKP1</accession>
<reference evidence="2" key="1">
    <citation type="submission" date="2011-10" db="EMBL/GenBank/DDBJ databases">
        <title>The Genome Sequence of Fusarium oxysporum HDV247.</title>
        <authorList>
            <consortium name="The Broad Institute Genome Sequencing Platform"/>
            <person name="Ma L.-J."/>
            <person name="Gale L.R."/>
            <person name="Schwartz D.C."/>
            <person name="Zhou S."/>
            <person name="Corby-Kistler H."/>
            <person name="Young S.K."/>
            <person name="Zeng Q."/>
            <person name="Gargeya S."/>
            <person name="Fitzgerald M."/>
            <person name="Haas B."/>
            <person name="Abouelleil A."/>
            <person name="Alvarado L."/>
            <person name="Arachchi H.M."/>
            <person name="Berlin A."/>
            <person name="Brown A."/>
            <person name="Chapman S.B."/>
            <person name="Chen Z."/>
            <person name="Dunbar C."/>
            <person name="Freedman E."/>
            <person name="Gearin G."/>
            <person name="Goldberg J."/>
            <person name="Griggs A."/>
            <person name="Gujja S."/>
            <person name="Heiman D."/>
            <person name="Howarth C."/>
            <person name="Larson L."/>
            <person name="Lui A."/>
            <person name="MacDonald P.J.P."/>
            <person name="Montmayeur A."/>
            <person name="Murphy C."/>
            <person name="Neiman D."/>
            <person name="Pearson M."/>
            <person name="Priest M."/>
            <person name="Roberts A."/>
            <person name="Saif S."/>
            <person name="Shea T."/>
            <person name="Shenoy N."/>
            <person name="Sisk P."/>
            <person name="Stolte C."/>
            <person name="Sykes S."/>
            <person name="Wortman J."/>
            <person name="Nusbaum C."/>
            <person name="Birren B."/>
        </authorList>
    </citation>
    <scope>NUCLEOTIDE SEQUENCE [LARGE SCALE GENOMIC DNA]</scope>
    <source>
        <strain evidence="2">HDV247</strain>
    </source>
</reference>
<dbReference type="EMBL" id="KI981404">
    <property type="protein sequence ID" value="EXA28445.1"/>
    <property type="molecule type" value="Genomic_DNA"/>
</dbReference>
<gene>
    <name evidence="2" type="ORF">FOVG_19951</name>
</gene>
<protein>
    <submittedName>
        <fullName evidence="2">Uncharacterized protein</fullName>
    </submittedName>
</protein>
<evidence type="ECO:0000256" key="1">
    <source>
        <dbReference type="SAM" id="MobiDB-lite"/>
    </source>
</evidence>
<organism evidence="2">
    <name type="scientific">Fusarium oxysporum f. sp. pisi HDV247</name>
    <dbReference type="NCBI Taxonomy" id="1080344"/>
    <lineage>
        <taxon>Eukaryota</taxon>
        <taxon>Fungi</taxon>
        <taxon>Dikarya</taxon>
        <taxon>Ascomycota</taxon>
        <taxon>Pezizomycotina</taxon>
        <taxon>Sordariomycetes</taxon>
        <taxon>Hypocreomycetidae</taxon>
        <taxon>Hypocreales</taxon>
        <taxon>Nectriaceae</taxon>
        <taxon>Fusarium</taxon>
        <taxon>Fusarium oxysporum species complex</taxon>
    </lineage>
</organism>
<name>W9NKP1_FUSOX</name>
<reference evidence="2" key="2">
    <citation type="submission" date="2014-02" db="EMBL/GenBank/DDBJ databases">
        <title>Annotation of the Genome Sequence of Fusarium oxysporum HDV247.</title>
        <authorList>
            <consortium name="The Broad Institute Genomics Platform"/>
            <person name="Ma L.-J."/>
            <person name="Corby-Kistler H."/>
            <person name="Broz K."/>
            <person name="Gale L.R."/>
            <person name="Jonkers W."/>
            <person name="O'Donnell K."/>
            <person name="Ploetz R."/>
            <person name="Steinberg C."/>
            <person name="Schwartz D.C."/>
            <person name="VanEtten H."/>
            <person name="Zhou S."/>
            <person name="Young S.K."/>
            <person name="Zeng Q."/>
            <person name="Gargeya S."/>
            <person name="Fitzgerald M."/>
            <person name="Abouelleil A."/>
            <person name="Alvarado L."/>
            <person name="Chapman S.B."/>
            <person name="Gainer-Dewar J."/>
            <person name="Goldberg J."/>
            <person name="Griggs A."/>
            <person name="Gujja S."/>
            <person name="Hansen M."/>
            <person name="Howarth C."/>
            <person name="Imamovic A."/>
            <person name="Ireland A."/>
            <person name="Larimer J."/>
            <person name="McCowan C."/>
            <person name="Murphy C."/>
            <person name="Pearson M."/>
            <person name="Poon T.W."/>
            <person name="Priest M."/>
            <person name="Roberts A."/>
            <person name="Saif S."/>
            <person name="Shea T."/>
            <person name="Sykes S."/>
            <person name="Wortman J."/>
            <person name="Nusbaum C."/>
            <person name="Birren B."/>
        </authorList>
    </citation>
    <scope>NUCLEOTIDE SEQUENCE</scope>
    <source>
        <strain evidence="2">HDV247</strain>
    </source>
</reference>